<accession>A0ACC4DZT3</accession>
<sequence>MNPNRNIRGRMPGGAPCACQETCLSFAIKLAEPDLPEQLSDASAAANEPRILQVCDNAVSIGSGTSSRALRNWSEVTPVGPKPR</sequence>
<evidence type="ECO:0000313" key="2">
    <source>
        <dbReference type="Proteomes" id="UP001638806"/>
    </source>
</evidence>
<dbReference type="EMBL" id="JBGNUJ010000003">
    <property type="protein sequence ID" value="KAL3961404.1"/>
    <property type="molecule type" value="Genomic_DNA"/>
</dbReference>
<comment type="caution">
    <text evidence="1">The sequence shown here is derived from an EMBL/GenBank/DDBJ whole genome shotgun (WGS) entry which is preliminary data.</text>
</comment>
<protein>
    <submittedName>
        <fullName evidence="1">Uncharacterized protein</fullName>
    </submittedName>
</protein>
<reference evidence="1" key="1">
    <citation type="submission" date="2024-12" db="EMBL/GenBank/DDBJ databases">
        <title>Comparative genomics and development of molecular markers within Purpureocillium lilacinum and among Purpureocillium species.</title>
        <authorList>
            <person name="Yeh Z.-Y."/>
            <person name="Ni N.-T."/>
            <person name="Lo P.-H."/>
            <person name="Mushyakhwo K."/>
            <person name="Lin C.-F."/>
            <person name="Nai Y.-S."/>
        </authorList>
    </citation>
    <scope>NUCLEOTIDE SEQUENCE</scope>
    <source>
        <strain evidence="1">NCHU-NPUST-175</strain>
    </source>
</reference>
<dbReference type="Proteomes" id="UP001638806">
    <property type="component" value="Unassembled WGS sequence"/>
</dbReference>
<keyword evidence="2" id="KW-1185">Reference proteome</keyword>
<organism evidence="1 2">
    <name type="scientific">Purpureocillium lilacinum</name>
    <name type="common">Paecilomyces lilacinus</name>
    <dbReference type="NCBI Taxonomy" id="33203"/>
    <lineage>
        <taxon>Eukaryota</taxon>
        <taxon>Fungi</taxon>
        <taxon>Dikarya</taxon>
        <taxon>Ascomycota</taxon>
        <taxon>Pezizomycotina</taxon>
        <taxon>Sordariomycetes</taxon>
        <taxon>Hypocreomycetidae</taxon>
        <taxon>Hypocreales</taxon>
        <taxon>Ophiocordycipitaceae</taxon>
        <taxon>Purpureocillium</taxon>
    </lineage>
</organism>
<name>A0ACC4DZT3_PURLI</name>
<gene>
    <name evidence="1" type="ORF">ACCO45_002927</name>
</gene>
<proteinExistence type="predicted"/>
<evidence type="ECO:0000313" key="1">
    <source>
        <dbReference type="EMBL" id="KAL3961404.1"/>
    </source>
</evidence>